<evidence type="ECO:0000313" key="3">
    <source>
        <dbReference type="Proteomes" id="UP000386575"/>
    </source>
</evidence>
<feature type="domain" description="DUF4376" evidence="1">
    <location>
        <begin position="31"/>
        <end position="131"/>
    </location>
</feature>
<name>A0A6A1TPC2_NEOGA</name>
<accession>A0A6A1TPC2</accession>
<dbReference type="Proteomes" id="UP000386575">
    <property type="component" value="Unassembled WGS sequence"/>
</dbReference>
<organism evidence="2 3">
    <name type="scientific">Neorhizobium galegae</name>
    <name type="common">Rhizobium galegae</name>
    <dbReference type="NCBI Taxonomy" id="399"/>
    <lineage>
        <taxon>Bacteria</taxon>
        <taxon>Pseudomonadati</taxon>
        <taxon>Pseudomonadota</taxon>
        <taxon>Alphaproteobacteria</taxon>
        <taxon>Hyphomicrobiales</taxon>
        <taxon>Rhizobiaceae</taxon>
        <taxon>Rhizobium/Agrobacterium group</taxon>
        <taxon>Neorhizobium</taxon>
    </lineage>
</organism>
<reference evidence="2 3" key="1">
    <citation type="submission" date="2019-09" db="EMBL/GenBank/DDBJ databases">
        <title>Genome sequencing of Ng87 strain.</title>
        <authorList>
            <person name="Karasev E.S."/>
            <person name="Andronov E."/>
        </authorList>
    </citation>
    <scope>NUCLEOTIDE SEQUENCE [LARGE SCALE GENOMIC DNA]</scope>
    <source>
        <strain evidence="2 3">Ng87</strain>
    </source>
</reference>
<comment type="caution">
    <text evidence="2">The sequence shown here is derived from an EMBL/GenBank/DDBJ whole genome shotgun (WGS) entry which is preliminary data.</text>
</comment>
<proteinExistence type="predicted"/>
<dbReference type="Pfam" id="PF14301">
    <property type="entry name" value="DUF4376"/>
    <property type="match status" value="1"/>
</dbReference>
<gene>
    <name evidence="2" type="ORF">F4V91_08655</name>
</gene>
<dbReference type="EMBL" id="VZUL01000002">
    <property type="protein sequence ID" value="KAB1086492.1"/>
    <property type="molecule type" value="Genomic_DNA"/>
</dbReference>
<dbReference type="InterPro" id="IPR025484">
    <property type="entry name" value="DUF4376"/>
</dbReference>
<dbReference type="AlphaFoldDB" id="A0A6A1TPC2"/>
<evidence type="ECO:0000259" key="1">
    <source>
        <dbReference type="Pfam" id="PF14301"/>
    </source>
</evidence>
<dbReference type="RefSeq" id="WP_151041908.1">
    <property type="nucleotide sequence ID" value="NZ_VZUL01000002.1"/>
</dbReference>
<protein>
    <submittedName>
        <fullName evidence="2">DUF4376 domain-containing protein</fullName>
    </submittedName>
</protein>
<evidence type="ECO:0000313" key="2">
    <source>
        <dbReference type="EMBL" id="KAB1086492.1"/>
    </source>
</evidence>
<sequence length="146" mass="15688">MAQVAQIGLDGEITYVEEDFPDFTPLPTAGDVDAERDRRIAAGFTVAGVFFQSRSDDRENISGASTAALGAMMAGALQGDFRWTGGDVDFTWIAADNSEVPLDAQGMFSLGTTAMAHKESHIRAARVLKDMEPIPADFATNPAYWP</sequence>